<accession>A0A554VMP3</accession>
<protein>
    <submittedName>
        <fullName evidence="1">Peroxidase-related enzyme</fullName>
    </submittedName>
</protein>
<proteinExistence type="predicted"/>
<dbReference type="AlphaFoldDB" id="A0A554VMP3"/>
<dbReference type="Gene3D" id="1.20.1290.10">
    <property type="entry name" value="AhpD-like"/>
    <property type="match status" value="1"/>
</dbReference>
<dbReference type="PANTHER" id="PTHR35446">
    <property type="entry name" value="SI:CH211-175M2.5"/>
    <property type="match status" value="1"/>
</dbReference>
<evidence type="ECO:0000313" key="2">
    <source>
        <dbReference type="Proteomes" id="UP000318833"/>
    </source>
</evidence>
<dbReference type="Proteomes" id="UP000318833">
    <property type="component" value="Unassembled WGS sequence"/>
</dbReference>
<name>A0A554VMP3_9FLAO</name>
<dbReference type="GO" id="GO:0004601">
    <property type="term" value="F:peroxidase activity"/>
    <property type="evidence" value="ECO:0007669"/>
    <property type="project" value="UniProtKB-KW"/>
</dbReference>
<dbReference type="EMBL" id="VLNR01000013">
    <property type="protein sequence ID" value="TSE09554.1"/>
    <property type="molecule type" value="Genomic_DNA"/>
</dbReference>
<dbReference type="SUPFAM" id="SSF69118">
    <property type="entry name" value="AhpD-like"/>
    <property type="match status" value="1"/>
</dbReference>
<dbReference type="InterPro" id="IPR010195">
    <property type="entry name" value="Uncharacterised_peroxidase-rel"/>
</dbReference>
<gene>
    <name evidence="1" type="ORF">FOF46_08615</name>
</gene>
<dbReference type="RefSeq" id="WP_109439144.1">
    <property type="nucleotide sequence ID" value="NZ_CANMIK010000003.1"/>
</dbReference>
<comment type="caution">
    <text evidence="1">The sequence shown here is derived from an EMBL/GenBank/DDBJ whole genome shotgun (WGS) entry which is preliminary data.</text>
</comment>
<dbReference type="NCBIfam" id="TIGR01926">
    <property type="entry name" value="peroxid_rel"/>
    <property type="match status" value="1"/>
</dbReference>
<keyword evidence="2" id="KW-1185">Reference proteome</keyword>
<keyword evidence="1" id="KW-0560">Oxidoreductase</keyword>
<dbReference type="OrthoDB" id="9808310at2"/>
<sequence length="201" mass="22890">MSWIKEIAYKNATGQLKKIYDRIKGPDNNVDNVLSIHSLRPHTLIGHMGLYKNVLHNSNNTLPKWYLETLGVYVSNLNQCSYCVDHHAAGLKRLLNDETTFQGIMSSIIKDQPELHFKYQYLEGLHYAKQLTLSHHTITEADIHKLREQQLSDGEILEINQVVSYFNYVNRTVVGLGVNTDGDIIGLSPNNSDDAENWSHS</sequence>
<evidence type="ECO:0000313" key="1">
    <source>
        <dbReference type="EMBL" id="TSE09554.1"/>
    </source>
</evidence>
<reference evidence="1 2" key="1">
    <citation type="submission" date="2019-07" db="EMBL/GenBank/DDBJ databases">
        <title>The draft genome sequence of Aquimarina algiphila M91.</title>
        <authorList>
            <person name="Meng X."/>
        </authorList>
    </citation>
    <scope>NUCLEOTIDE SEQUENCE [LARGE SCALE GENOMIC DNA]</scope>
    <source>
        <strain evidence="1 2">M91</strain>
    </source>
</reference>
<organism evidence="1 2">
    <name type="scientific">Aquimarina algiphila</name>
    <dbReference type="NCBI Taxonomy" id="2047982"/>
    <lineage>
        <taxon>Bacteria</taxon>
        <taxon>Pseudomonadati</taxon>
        <taxon>Bacteroidota</taxon>
        <taxon>Flavobacteriia</taxon>
        <taxon>Flavobacteriales</taxon>
        <taxon>Flavobacteriaceae</taxon>
        <taxon>Aquimarina</taxon>
    </lineage>
</organism>
<dbReference type="InterPro" id="IPR029032">
    <property type="entry name" value="AhpD-like"/>
</dbReference>
<dbReference type="PANTHER" id="PTHR35446:SF2">
    <property type="entry name" value="CARBOXYMUCONOLACTONE DECARBOXYLASE-LIKE DOMAIN-CONTAINING PROTEIN"/>
    <property type="match status" value="1"/>
</dbReference>
<keyword evidence="1" id="KW-0575">Peroxidase</keyword>